<evidence type="ECO:0000313" key="1">
    <source>
        <dbReference type="EMBL" id="MBB6073487.1"/>
    </source>
</evidence>
<dbReference type="Proteomes" id="UP000582837">
    <property type="component" value="Unassembled WGS sequence"/>
</dbReference>
<dbReference type="AlphaFoldDB" id="A0A841H5Y5"/>
<reference evidence="1 2" key="1">
    <citation type="submission" date="2020-08" db="EMBL/GenBank/DDBJ databases">
        <title>Genomic Encyclopedia of Type Strains, Phase IV (KMG-IV): sequencing the most valuable type-strain genomes for metagenomic binning, comparative biology and taxonomic classification.</title>
        <authorList>
            <person name="Goeker M."/>
        </authorList>
    </citation>
    <scope>NUCLEOTIDE SEQUENCE [LARGE SCALE GENOMIC DNA]</scope>
    <source>
        <strain evidence="1 2">DSM 29007</strain>
    </source>
</reference>
<name>A0A841H5Y5_9BACT</name>
<organism evidence="1 2">
    <name type="scientific">Longimicrobium terrae</name>
    <dbReference type="NCBI Taxonomy" id="1639882"/>
    <lineage>
        <taxon>Bacteria</taxon>
        <taxon>Pseudomonadati</taxon>
        <taxon>Gemmatimonadota</taxon>
        <taxon>Longimicrobiia</taxon>
        <taxon>Longimicrobiales</taxon>
        <taxon>Longimicrobiaceae</taxon>
        <taxon>Longimicrobium</taxon>
    </lineage>
</organism>
<keyword evidence="2" id="KW-1185">Reference proteome</keyword>
<sequence length="102" mass="11792">MEPTDLERYLQSAITEHLDGDASRFEELWERVPGFGQKARDLTRDIGDVQWRDRTLDGWYCVDTGSGYEVYTQERGIKSDTHSFSTGAEATTYFLRSLGYLR</sequence>
<comment type="caution">
    <text evidence="1">The sequence shown here is derived from an EMBL/GenBank/DDBJ whole genome shotgun (WGS) entry which is preliminary data.</text>
</comment>
<proteinExistence type="predicted"/>
<evidence type="ECO:0000313" key="2">
    <source>
        <dbReference type="Proteomes" id="UP000582837"/>
    </source>
</evidence>
<accession>A0A841H5Y5</accession>
<dbReference type="RefSeq" id="WP_170038531.1">
    <property type="nucleotide sequence ID" value="NZ_JABDTL010000002.1"/>
</dbReference>
<dbReference type="EMBL" id="JACHIA010000025">
    <property type="protein sequence ID" value="MBB6073487.1"/>
    <property type="molecule type" value="Genomic_DNA"/>
</dbReference>
<gene>
    <name evidence="1" type="ORF">HNQ61_005157</name>
</gene>
<protein>
    <submittedName>
        <fullName evidence="1">Uncharacterized protein</fullName>
    </submittedName>
</protein>